<feature type="transmembrane region" description="Helical" evidence="1">
    <location>
        <begin position="155"/>
        <end position="176"/>
    </location>
</feature>
<keyword evidence="1" id="KW-0472">Membrane</keyword>
<reference evidence="4" key="2">
    <citation type="submission" date="2016-10" db="EMBL/GenBank/DDBJ databases">
        <authorList>
            <person name="Varghese N."/>
            <person name="Submissions S."/>
        </authorList>
    </citation>
    <scope>NUCLEOTIDE SEQUENCE [LARGE SCALE GENOMIC DNA]</scope>
    <source>
        <strain evidence="4">DSM 17908</strain>
    </source>
</reference>
<gene>
    <name evidence="3" type="ORF">SAMN05421680_111135</name>
    <name evidence="2" type="ORF">Xmau_03114</name>
</gene>
<accession>A0A1I3SJ73</accession>
<evidence type="ECO:0000256" key="1">
    <source>
        <dbReference type="SAM" id="Phobius"/>
    </source>
</evidence>
<evidence type="ECO:0000313" key="2">
    <source>
        <dbReference type="EMBL" id="PHM39207.1"/>
    </source>
</evidence>
<organism evidence="3 4">
    <name type="scientific">Xenorhabdus mauleonii</name>
    <dbReference type="NCBI Taxonomy" id="351675"/>
    <lineage>
        <taxon>Bacteria</taxon>
        <taxon>Pseudomonadati</taxon>
        <taxon>Pseudomonadota</taxon>
        <taxon>Gammaproteobacteria</taxon>
        <taxon>Enterobacterales</taxon>
        <taxon>Morganellaceae</taxon>
        <taxon>Xenorhabdus</taxon>
    </lineage>
</organism>
<sequence length="255" mass="28903">MNRNIPTNNQIILWQNPQIPEILIPRIELCDMPLPGLSRYDYLDTYHEKFDSSKMKVIPRKTLKNYMELSQLTSYKTAIKLISAINQATSDAGVMSVLTDKQKDMTSPPYCSFPSANAAASLVSAIIAAITKSTGLMCEWIDKNGTEKTREICNEIAACAVGCTGFFLAVFTFVIIRYRRLRAHEITFLTNCLNYIEAKNGSPDQRNQNRTIAFYASLIDAEIADKAENECEDPLRVYVPKSEEYESRILKIYQN</sequence>
<dbReference type="EMBL" id="NITY01000012">
    <property type="protein sequence ID" value="PHM39207.1"/>
    <property type="molecule type" value="Genomic_DNA"/>
</dbReference>
<keyword evidence="1" id="KW-0812">Transmembrane</keyword>
<keyword evidence="5" id="KW-1185">Reference proteome</keyword>
<dbReference type="AlphaFoldDB" id="A0A1I3SJ73"/>
<dbReference type="EMBL" id="FORG01000011">
    <property type="protein sequence ID" value="SFJ58798.1"/>
    <property type="molecule type" value="Genomic_DNA"/>
</dbReference>
<dbReference type="Proteomes" id="UP000198919">
    <property type="component" value="Unassembled WGS sequence"/>
</dbReference>
<proteinExistence type="predicted"/>
<protein>
    <submittedName>
        <fullName evidence="3">Uncharacterized protein</fullName>
    </submittedName>
</protein>
<evidence type="ECO:0000313" key="5">
    <source>
        <dbReference type="Proteomes" id="UP000224607"/>
    </source>
</evidence>
<dbReference type="RefSeq" id="WP_092511395.1">
    <property type="nucleotide sequence ID" value="NZ_CAWNQB010000004.1"/>
</dbReference>
<name>A0A1I3SJ73_9GAMM</name>
<reference evidence="3" key="1">
    <citation type="submission" date="2016-10" db="EMBL/GenBank/DDBJ databases">
        <authorList>
            <person name="de Groot N.N."/>
        </authorList>
    </citation>
    <scope>NUCLEOTIDE SEQUENCE [LARGE SCALE GENOMIC DNA]</scope>
    <source>
        <strain evidence="3">DSM 17908</strain>
    </source>
</reference>
<keyword evidence="1" id="KW-1133">Transmembrane helix</keyword>
<evidence type="ECO:0000313" key="4">
    <source>
        <dbReference type="Proteomes" id="UP000198919"/>
    </source>
</evidence>
<evidence type="ECO:0000313" key="3">
    <source>
        <dbReference type="EMBL" id="SFJ58798.1"/>
    </source>
</evidence>
<reference evidence="2 5" key="3">
    <citation type="journal article" date="2017" name="Nat. Microbiol.">
        <title>Natural product diversity associated with the nematode symbionts Photorhabdus and Xenorhabdus.</title>
        <authorList>
            <person name="Tobias N.J."/>
            <person name="Wolff H."/>
            <person name="Djahanschiri B."/>
            <person name="Grundmann F."/>
            <person name="Kronenwerth M."/>
            <person name="Shi Y.M."/>
            <person name="Simonyi S."/>
            <person name="Grun P."/>
            <person name="Shapiro-Ilan D."/>
            <person name="Pidot S.J."/>
            <person name="Stinear T.P."/>
            <person name="Ebersberger I."/>
            <person name="Bode H.B."/>
        </authorList>
    </citation>
    <scope>NUCLEOTIDE SEQUENCE [LARGE SCALE GENOMIC DNA]</scope>
    <source>
        <strain evidence="2 5">DSM 17908</strain>
    </source>
</reference>
<dbReference type="Proteomes" id="UP000224607">
    <property type="component" value="Unassembled WGS sequence"/>
</dbReference>